<evidence type="ECO:0000256" key="13">
    <source>
        <dbReference type="ARBA" id="ARBA00022884"/>
    </source>
</evidence>
<dbReference type="GO" id="GO:0008168">
    <property type="term" value="F:methyltransferase activity"/>
    <property type="evidence" value="ECO:0007669"/>
    <property type="project" value="UniProtKB-KW"/>
</dbReference>
<evidence type="ECO:0000256" key="3">
    <source>
        <dbReference type="ARBA" id="ARBA00022553"/>
    </source>
</evidence>
<keyword evidence="14" id="KW-0539">Nucleus</keyword>
<comment type="similarity">
    <text evidence="15">Belongs to the class I-like SAM-binding methyltransferase superfamily. Trm1 family.</text>
</comment>
<evidence type="ECO:0000313" key="17">
    <source>
        <dbReference type="Proteomes" id="UP001558652"/>
    </source>
</evidence>
<evidence type="ECO:0000256" key="11">
    <source>
        <dbReference type="ARBA" id="ARBA00022833"/>
    </source>
</evidence>
<dbReference type="Proteomes" id="UP001558652">
    <property type="component" value="Unassembled WGS sequence"/>
</dbReference>
<dbReference type="SUPFAM" id="SSF53335">
    <property type="entry name" value="S-adenosyl-L-methionine-dependent methyltransferases"/>
    <property type="match status" value="1"/>
</dbReference>
<evidence type="ECO:0000256" key="7">
    <source>
        <dbReference type="ARBA" id="ARBA00022691"/>
    </source>
</evidence>
<dbReference type="InterPro" id="IPR042296">
    <property type="entry name" value="tRNA_met_Trm1_C"/>
</dbReference>
<evidence type="ECO:0000256" key="5">
    <source>
        <dbReference type="ARBA" id="ARBA00022603"/>
    </source>
</evidence>
<evidence type="ECO:0000256" key="4">
    <source>
        <dbReference type="ARBA" id="ARBA00022555"/>
    </source>
</evidence>
<dbReference type="PANTHER" id="PTHR10631">
    <property type="entry name" value="N 2 ,N 2 -DIMETHYLGUANOSINE TRNA METHYLTRANSFERASE"/>
    <property type="match status" value="1"/>
</dbReference>
<comment type="subcellular location">
    <subcellularLocation>
        <location evidence="1">Nucleus</location>
        <location evidence="1">Nucleolus</location>
    </subcellularLocation>
</comment>
<dbReference type="GO" id="GO:0008033">
    <property type="term" value="P:tRNA processing"/>
    <property type="evidence" value="ECO:0007669"/>
    <property type="project" value="UniProtKB-UniRule"/>
</dbReference>
<dbReference type="InterPro" id="IPR029063">
    <property type="entry name" value="SAM-dependent_MTases_sf"/>
</dbReference>
<accession>A0ABD0YL84</accession>
<dbReference type="GO" id="GO:0008270">
    <property type="term" value="F:zinc ion binding"/>
    <property type="evidence" value="ECO:0007669"/>
    <property type="project" value="UniProtKB-KW"/>
</dbReference>
<dbReference type="PROSITE" id="PS51626">
    <property type="entry name" value="SAM_MT_TRM1"/>
    <property type="match status" value="1"/>
</dbReference>
<keyword evidence="11" id="KW-0862">Zinc</keyword>
<keyword evidence="2" id="KW-1017">Isopeptide bond</keyword>
<dbReference type="EMBL" id="JBFDAA010000006">
    <property type="protein sequence ID" value="KAL1132026.1"/>
    <property type="molecule type" value="Genomic_DNA"/>
</dbReference>
<keyword evidence="6 15" id="KW-0808">Transferase</keyword>
<keyword evidence="9" id="KW-0479">Metal-binding</keyword>
<dbReference type="GO" id="GO:0005730">
    <property type="term" value="C:nucleolus"/>
    <property type="evidence" value="ECO:0007669"/>
    <property type="project" value="UniProtKB-SubCell"/>
</dbReference>
<sequence length="285" mass="32112">LRFLDCNSDASSFLDAAFRNIARNSLLVLTTKDDPSLQASNPEVALRHYGGHIIRTCYSKELGIRLVLAAMARSAAKWNKAIIVVCCATFKSSFTIAVRVQKGPQHANSCLQNIRMLSHCLTCEERKFHPVDTGFPVGKVRNVTNILATECLHGKHVVKHLGPLWAGDIFDADFIENTIKNSITDDLTTESLLKSIFEEARCPSKVAGESHGKRKKMDINTPPFYFNLHKHHPKVPYQKNINKVIEELKKLGYRASRTHFDRLAVRTDAPLEKLYEVMNIERSGE</sequence>
<dbReference type="GO" id="GO:0000049">
    <property type="term" value="F:tRNA binding"/>
    <property type="evidence" value="ECO:0007669"/>
    <property type="project" value="UniProtKB-UniRule"/>
</dbReference>
<evidence type="ECO:0000256" key="9">
    <source>
        <dbReference type="ARBA" id="ARBA00022723"/>
    </source>
</evidence>
<proteinExistence type="inferred from homology"/>
<evidence type="ECO:0000313" key="16">
    <source>
        <dbReference type="EMBL" id="KAL1132026.1"/>
    </source>
</evidence>
<keyword evidence="17" id="KW-1185">Reference proteome</keyword>
<protein>
    <submittedName>
        <fullName evidence="16">Uncharacterized protein</fullName>
    </submittedName>
</protein>
<keyword evidence="12" id="KW-0832">Ubl conjugation</keyword>
<dbReference type="PANTHER" id="PTHR10631:SF1">
    <property type="entry name" value="TRMT1-LIKE PROTEIN"/>
    <property type="match status" value="1"/>
</dbReference>
<feature type="non-terminal residue" evidence="16">
    <location>
        <position position="1"/>
    </location>
</feature>
<evidence type="ECO:0000256" key="14">
    <source>
        <dbReference type="ARBA" id="ARBA00023242"/>
    </source>
</evidence>
<keyword evidence="10" id="KW-0863">Zinc-finger</keyword>
<keyword evidence="4 15" id="KW-0820">tRNA-binding</keyword>
<evidence type="ECO:0000256" key="12">
    <source>
        <dbReference type="ARBA" id="ARBA00022843"/>
    </source>
</evidence>
<comment type="caution">
    <text evidence="16">The sequence shown here is derived from an EMBL/GenBank/DDBJ whole genome shotgun (WGS) entry which is preliminary data.</text>
</comment>
<evidence type="ECO:0000256" key="6">
    <source>
        <dbReference type="ARBA" id="ARBA00022679"/>
    </source>
</evidence>
<keyword evidence="3" id="KW-0597">Phosphoprotein</keyword>
<name>A0ABD0YL84_9HEMI</name>
<dbReference type="Gene3D" id="3.40.50.150">
    <property type="entry name" value="Vaccinia Virus protein VP39"/>
    <property type="match status" value="1"/>
</dbReference>
<keyword evidence="5 15" id="KW-0489">Methyltransferase</keyword>
<keyword evidence="7 15" id="KW-0949">S-adenosyl-L-methionine</keyword>
<organism evidence="16 17">
    <name type="scientific">Ranatra chinensis</name>
    <dbReference type="NCBI Taxonomy" id="642074"/>
    <lineage>
        <taxon>Eukaryota</taxon>
        <taxon>Metazoa</taxon>
        <taxon>Ecdysozoa</taxon>
        <taxon>Arthropoda</taxon>
        <taxon>Hexapoda</taxon>
        <taxon>Insecta</taxon>
        <taxon>Pterygota</taxon>
        <taxon>Neoptera</taxon>
        <taxon>Paraneoptera</taxon>
        <taxon>Hemiptera</taxon>
        <taxon>Heteroptera</taxon>
        <taxon>Panheteroptera</taxon>
        <taxon>Nepomorpha</taxon>
        <taxon>Nepidae</taxon>
        <taxon>Ranatrinae</taxon>
        <taxon>Ranatra</taxon>
    </lineage>
</organism>
<evidence type="ECO:0000256" key="10">
    <source>
        <dbReference type="ARBA" id="ARBA00022771"/>
    </source>
</evidence>
<dbReference type="AlphaFoldDB" id="A0ABD0YL84"/>
<dbReference type="InterPro" id="IPR002905">
    <property type="entry name" value="Trm1"/>
</dbReference>
<gene>
    <name evidence="16" type="ORF">AAG570_011636</name>
</gene>
<dbReference type="GO" id="GO:0032259">
    <property type="term" value="P:methylation"/>
    <property type="evidence" value="ECO:0007669"/>
    <property type="project" value="UniProtKB-UniRule"/>
</dbReference>
<keyword evidence="8 15" id="KW-0819">tRNA processing</keyword>
<dbReference type="Pfam" id="PF02005">
    <property type="entry name" value="TRM"/>
    <property type="match status" value="1"/>
</dbReference>
<dbReference type="Gene3D" id="3.30.56.70">
    <property type="entry name" value="N2,N2-dimethylguanosine tRNA methyltransferase, C-terminal domain"/>
    <property type="match status" value="1"/>
</dbReference>
<reference evidence="16 17" key="1">
    <citation type="submission" date="2024-07" db="EMBL/GenBank/DDBJ databases">
        <title>Chromosome-level genome assembly of the water stick insect Ranatra chinensis (Heteroptera: Nepidae).</title>
        <authorList>
            <person name="Liu X."/>
        </authorList>
    </citation>
    <scope>NUCLEOTIDE SEQUENCE [LARGE SCALE GENOMIC DNA]</scope>
    <source>
        <strain evidence="16">Cailab_2021Rc</strain>
        <tissue evidence="16">Muscle</tissue>
    </source>
</reference>
<evidence type="ECO:0000256" key="1">
    <source>
        <dbReference type="ARBA" id="ARBA00004604"/>
    </source>
</evidence>
<evidence type="ECO:0000256" key="8">
    <source>
        <dbReference type="ARBA" id="ARBA00022694"/>
    </source>
</evidence>
<evidence type="ECO:0000256" key="2">
    <source>
        <dbReference type="ARBA" id="ARBA00022499"/>
    </source>
</evidence>
<evidence type="ECO:0000256" key="15">
    <source>
        <dbReference type="PROSITE-ProRule" id="PRU00958"/>
    </source>
</evidence>
<keyword evidence="13 15" id="KW-0694">RNA-binding</keyword>